<gene>
    <name evidence="1" type="ORF">EV201_1156</name>
</gene>
<organism evidence="1 2">
    <name type="scientific">Ancylomarina subtilis</name>
    <dbReference type="NCBI Taxonomy" id="1639035"/>
    <lineage>
        <taxon>Bacteria</taxon>
        <taxon>Pseudomonadati</taxon>
        <taxon>Bacteroidota</taxon>
        <taxon>Bacteroidia</taxon>
        <taxon>Marinilabiliales</taxon>
        <taxon>Marinifilaceae</taxon>
        <taxon>Ancylomarina</taxon>
    </lineage>
</organism>
<dbReference type="Proteomes" id="UP000293562">
    <property type="component" value="Unassembled WGS sequence"/>
</dbReference>
<proteinExistence type="predicted"/>
<protein>
    <submittedName>
        <fullName evidence="1">Uncharacterized protein</fullName>
    </submittedName>
</protein>
<evidence type="ECO:0000313" key="2">
    <source>
        <dbReference type="Proteomes" id="UP000293562"/>
    </source>
</evidence>
<keyword evidence="2" id="KW-1185">Reference proteome</keyword>
<sequence>MKFTKKWSIQKFKTDIFPFLIFIIFRKNKSRFYKIKRSILYTILILLISLNWLDVHAQLSTTSKSNSGFFTRNTARTYIYIDTIEENLQQDSLKKGQTFYKNLKSKAYKNNITKELYNLFFVTPSKNEKISTKTREQSGEVFLPYEGKRINKIIVDVIPPFKPNFLDSLQKTRIWLEKTANKLHNTSSRGHIKKLLYIKEGDTIDAYNTADNERLIRRLSYIKDAQIIIIPVMGSSELVDLYLLVKDQFSWGFDLDIGSFSSSSLELYNQNLFGRGHEIKSGFEYNSSKSKTWGYLASYGVQNIKNTHISANISFRDNYKSSFVGLNLEKKFETFLTQYAGGLSLSRTRHSSKIKSNDPILNKEPLDFDYASSWIGRAFKLNSKKKLAKKRLFSTLGYTSINFSRRPEVTADINRFFHNKRTYLSSLTLNQVQYFKSNLIYNFGRTEDIPYGYMMQVTGGFEDNEFSSRKYFAFEYQRATHFYKAKSYFFTRFALGGYFDKNHFEQGNFILQNRYISRLRKTGRYRLRNFIELNYSLGIRRFPEEFITFNTDTGIRGFSSLQAIGTQRLTLKLENMTFTPFMLAGFRLAFFNFLDVGTIGSNQNHPLKNKAYYGLGLGIRLNNENLVFKTIELRFALYPKAPSDFTSPQYGISGEDRPNFNNFNVKGPKIIDFE</sequence>
<reference evidence="1 2" key="1">
    <citation type="submission" date="2019-02" db="EMBL/GenBank/DDBJ databases">
        <title>Genomic Encyclopedia of Type Strains, Phase IV (KMG-IV): sequencing the most valuable type-strain genomes for metagenomic binning, comparative biology and taxonomic classification.</title>
        <authorList>
            <person name="Goeker M."/>
        </authorList>
    </citation>
    <scope>NUCLEOTIDE SEQUENCE [LARGE SCALE GENOMIC DNA]</scope>
    <source>
        <strain evidence="1 2">DSM 28825</strain>
    </source>
</reference>
<comment type="caution">
    <text evidence="1">The sequence shown here is derived from an EMBL/GenBank/DDBJ whole genome shotgun (WGS) entry which is preliminary data.</text>
</comment>
<accession>A0A4Q7VKG0</accession>
<dbReference type="EMBL" id="SHKN01000001">
    <property type="protein sequence ID" value="RZT96518.1"/>
    <property type="molecule type" value="Genomic_DNA"/>
</dbReference>
<evidence type="ECO:0000313" key="1">
    <source>
        <dbReference type="EMBL" id="RZT96518.1"/>
    </source>
</evidence>
<dbReference type="AlphaFoldDB" id="A0A4Q7VKG0"/>
<name>A0A4Q7VKG0_9BACT</name>